<keyword evidence="2 18" id="KW-0964">Secreted</keyword>
<keyword evidence="9 18" id="KW-1133">Transmembrane helix</keyword>
<dbReference type="GO" id="GO:0046872">
    <property type="term" value="F:metal ion binding"/>
    <property type="evidence" value="ECO:0007669"/>
    <property type="project" value="UniProtKB-UniRule"/>
</dbReference>
<comment type="subunit">
    <text evidence="18">Homotetramer. Interacts with the immature particle in the viroplasm. Interacts with host CAV1, early and late in infection. Interacts with host integrin ITGA1/ITGB1 heterodimer. Interacts with host integrin ITGA2/ITGB1 heterodimer. Interaction with microtubules blocks trafficking to the Golgi apparatus.</text>
</comment>
<evidence type="ECO:0000256" key="11">
    <source>
        <dbReference type="ARBA" id="ARBA00023039"/>
    </source>
</evidence>
<evidence type="ECO:0000256" key="16">
    <source>
        <dbReference type="ARBA" id="ARBA00023184"/>
    </source>
</evidence>
<dbReference type="InterPro" id="IPR002107">
    <property type="entry name" value="Rotavirus_NSP4"/>
</dbReference>
<comment type="function">
    <text evidence="18">Plays an essential role in the virus replication cycle by acting as a viroporin. Creates a pore in the host endoplasmic reticulum and as a consequence releases Ca(2+) in the cytoplasm of infected cell. In turn, high levels of cytoplasmic calcium trigger membrane trafficking and transport of viral ER-associated proteins to viroplasms, sites of viral genome replication and immature particle assembly.</text>
</comment>
<keyword evidence="18" id="KW-0479">Metal-binding</keyword>
<organism evidence="20">
    <name type="scientific">Rotavirus A</name>
    <dbReference type="NCBI Taxonomy" id="28875"/>
    <lineage>
        <taxon>Viruses</taxon>
        <taxon>Riboviria</taxon>
        <taxon>Orthornavirae</taxon>
        <taxon>Duplornaviricota</taxon>
        <taxon>Resentoviricetes</taxon>
        <taxon>Reovirales</taxon>
        <taxon>Sedoreoviridae</taxon>
        <taxon>Rotavirus</taxon>
        <taxon>Rotavirus alphagastroenteritidis</taxon>
    </lineage>
</organism>
<keyword evidence="17 18" id="KW-0407">Ion channel</keyword>
<evidence type="ECO:0000256" key="9">
    <source>
        <dbReference type="ARBA" id="ARBA00022989"/>
    </source>
</evidence>
<evidence type="ECO:0000256" key="8">
    <source>
        <dbReference type="ARBA" id="ARBA00022968"/>
    </source>
</evidence>
<dbReference type="GO" id="GO:0034220">
    <property type="term" value="P:monoatomic ion transmembrane transport"/>
    <property type="evidence" value="ECO:0007669"/>
    <property type="project" value="UniProtKB-KW"/>
</dbReference>
<sequence>MDQFTDFNNTMSVLTMINSTLHTVLGDTVTSYFPYIASLLTIIFTLHKASVPTAKMALKTSKCSYKVVKYCIISIINAMLKIFGQKAQITTKDEIEQQMDRIVTEMARQLDMINMLTTREIEQVELLKRIYDKIQKVQMNETDMSYEINQKEHLKVNEWKQGENPYEPKEITASL</sequence>
<dbReference type="GO" id="GO:0015267">
    <property type="term" value="F:channel activity"/>
    <property type="evidence" value="ECO:0007669"/>
    <property type="project" value="UniProtKB-KW"/>
</dbReference>
<evidence type="ECO:0000256" key="12">
    <source>
        <dbReference type="ARBA" id="ARBA00023050"/>
    </source>
</evidence>
<accession>A0A2U7N3Q6</accession>
<keyword evidence="15 18" id="KW-0325">Glycoprotein</keyword>
<feature type="binding site" evidence="18">
    <location>
        <position position="123"/>
    </location>
    <ligand>
        <name>Ca(2+)</name>
        <dbReference type="ChEBI" id="CHEBI:29108"/>
    </ligand>
</feature>
<keyword evidence="12 18" id="KW-1072">Activation of host autophagy by virus</keyword>
<proteinExistence type="inferred from homology"/>
<feature type="topological domain" description="Lumenal" evidence="18">
    <location>
        <begin position="1"/>
        <end position="28"/>
    </location>
</feature>
<keyword evidence="8 18" id="KW-0735">Signal-anchor</keyword>
<keyword evidence="10 18" id="KW-0843">Virulence</keyword>
<keyword evidence="13 18" id="KW-0406">Ion transport</keyword>
<feature type="glycosylation site" description="N-linked (GlcNAc...) asparagine; by host" evidence="18">
    <location>
        <position position="18"/>
    </location>
</feature>
<evidence type="ECO:0000256" key="4">
    <source>
        <dbReference type="ARBA" id="ARBA00022656"/>
    </source>
</evidence>
<keyword evidence="11 18" id="KW-1182">Viral ion channel</keyword>
<comment type="domain">
    <text evidence="18">Binds 1 calcium ion per tetramer.</text>
</comment>
<keyword evidence="1 18" id="KW-0813">Transport</keyword>
<feature type="topological domain" description="Cytoplasmic" evidence="18">
    <location>
        <begin position="52"/>
        <end position="175"/>
    </location>
</feature>
<dbReference type="GO" id="GO:0039520">
    <property type="term" value="P:symbiont-mediated activation of host autophagy"/>
    <property type="evidence" value="ECO:0007669"/>
    <property type="project" value="UniProtKB-KW"/>
</dbReference>
<keyword evidence="3 18" id="KW-0945">Host-virus interaction</keyword>
<keyword evidence="16 18" id="KW-1038">Host endoplasmic reticulum</keyword>
<reference evidence="20" key="1">
    <citation type="submission" date="2016-06" db="EMBL/GenBank/DDBJ databases">
        <title>Viral Metagenomic Study of Bats from Saudi Arabia.</title>
        <authorList>
            <person name="Mishra N."/>
            <person name="Adam N."/>
            <person name="Lipkin W.I."/>
        </authorList>
    </citation>
    <scope>NUCLEOTIDE SEQUENCE</scope>
    <source>
        <strain evidence="20">Bat/KSA402/2012</strain>
    </source>
</reference>
<evidence type="ECO:0000256" key="6">
    <source>
        <dbReference type="ARBA" id="ARBA00022861"/>
    </source>
</evidence>
<evidence type="ECO:0000256" key="13">
    <source>
        <dbReference type="ARBA" id="ARBA00023065"/>
    </source>
</evidence>
<keyword evidence="18" id="KW-0106">Calcium</keyword>
<evidence type="ECO:0000256" key="14">
    <source>
        <dbReference type="ARBA" id="ARBA00023136"/>
    </source>
</evidence>
<name>A0A2U7N3Q6_9REOV</name>
<feature type="glycosylation site" description="N-linked (GlcNAc...) asparagine; by host" evidence="18">
    <location>
        <position position="8"/>
    </location>
</feature>
<keyword evidence="14 18" id="KW-0472">Membrane</keyword>
<feature type="binding site" evidence="18">
    <location>
        <position position="120"/>
    </location>
    <ligand>
        <name>Ca(2+)</name>
        <dbReference type="ChEBI" id="CHEBI:29108"/>
    </ligand>
</feature>
<evidence type="ECO:0000256" key="15">
    <source>
        <dbReference type="ARBA" id="ARBA00023180"/>
    </source>
</evidence>
<evidence type="ECO:0000256" key="17">
    <source>
        <dbReference type="ARBA" id="ARBA00023303"/>
    </source>
</evidence>
<comment type="similarity">
    <text evidence="18">Belongs to the rotavirus NSP4 family.</text>
</comment>
<keyword evidence="7 18" id="KW-1043">Host membrane</keyword>
<evidence type="ECO:0000313" key="20">
    <source>
        <dbReference type="EMBL" id="ART66880.1"/>
    </source>
</evidence>
<dbReference type="HAMAP" id="MF_04091">
    <property type="entry name" value="ROTA_NSP4"/>
    <property type="match status" value="1"/>
</dbReference>
<comment type="PTM">
    <text evidence="18">The N-glycosyl content is primarily Man(9)GlcNAc, with a small amount of Man(8)GlcNAc.</text>
</comment>
<evidence type="ECO:0000256" key="5">
    <source>
        <dbReference type="ARBA" id="ARBA00022692"/>
    </source>
</evidence>
<dbReference type="GO" id="GO:0090729">
    <property type="term" value="F:toxin activity"/>
    <property type="evidence" value="ECO:0007669"/>
    <property type="project" value="UniProtKB-UniRule"/>
</dbReference>
<dbReference type="SUPFAM" id="SSF58030">
    <property type="entry name" value="Rotavirus nonstructural proteins"/>
    <property type="match status" value="1"/>
</dbReference>
<protein>
    <recommendedName>
        <fullName evidence="18">Non-structural glycoprotein 4</fullName>
        <shortName evidence="18">NSP4</shortName>
    </recommendedName>
    <alternativeName>
        <fullName evidence="18">NCVP5</fullName>
    </alternativeName>
    <alternativeName>
        <fullName evidence="18">NS28</fullName>
    </alternativeName>
</protein>
<evidence type="ECO:0000256" key="10">
    <source>
        <dbReference type="ARBA" id="ARBA00023026"/>
    </source>
</evidence>
<dbReference type="GO" id="GO:0044169">
    <property type="term" value="C:host cell rough endoplasmic reticulum membrane"/>
    <property type="evidence" value="ECO:0007669"/>
    <property type="project" value="UniProtKB-SubCell"/>
</dbReference>
<evidence type="ECO:0000256" key="7">
    <source>
        <dbReference type="ARBA" id="ARBA00022870"/>
    </source>
</evidence>
<comment type="subcellular location">
    <subcellularLocation>
        <location evidence="18">Host rough endoplasmic reticulum membrane</location>
        <topology evidence="18">Single-pass type III membrane protein</topology>
    </subcellularLocation>
    <subcellularLocation>
        <location evidence="18">Host membrane</location>
        <location evidence="18">Host caveola</location>
        <topology evidence="18">Single-pass type III membrane protein</topology>
    </subcellularLocation>
    <subcellularLocation>
        <location evidence="18">Secreted</location>
    </subcellularLocation>
    <text evidence="18">NSP4 localizes also in vesicular structures which contain autophagosomal markers and associate with viroplasms in virus-infected cells. Additionally, a soluble form of glycosylated NSP4 is secreted despite retention of its transmembrane domain.</text>
</comment>
<dbReference type="GO" id="GO:0016020">
    <property type="term" value="C:membrane"/>
    <property type="evidence" value="ECO:0007669"/>
    <property type="project" value="UniProtKB-UniRule"/>
</dbReference>
<keyword evidence="4 18" id="KW-0800">Toxin</keyword>
<dbReference type="Gene3D" id="1.20.5.430">
    <property type="match status" value="1"/>
</dbReference>
<comment type="function">
    <text evidence="18">The secreted form acts as an enterotoxin that causes phospholipase C-dependent elevation of the intracellular calcium concentration in host intestinal mucosa cells. Increased concentration of intracellular calcium disrupts the cytoskeleton and the tight junctions, raising the paracellular permeability. Potentiates chloride ion secretion through a calcium ion-dependent signaling pathway, inducing age-dependent diarrhea. To perform this enterotoxigenic role in vivo, NSP4 is released from infected enterocytes in a soluble form capable of diffusing within the intestinal lumen and interacting with host plasma membrane receptors on neighboring epithelial cells such as integrins ITGA1/ITGB1 and ITGA2/ITGB1.</text>
</comment>
<dbReference type="EMBL" id="KX420949">
    <property type="protein sequence ID" value="ART66880.1"/>
    <property type="molecule type" value="Genomic_RNA"/>
</dbReference>
<keyword evidence="6 18" id="KW-0260">Enterotoxin</keyword>
<evidence type="ECO:0000256" key="2">
    <source>
        <dbReference type="ARBA" id="ARBA00022525"/>
    </source>
</evidence>
<evidence type="ECO:0000256" key="19">
    <source>
        <dbReference type="SAM" id="Phobius"/>
    </source>
</evidence>
<feature type="transmembrane region" description="Helical" evidence="19">
    <location>
        <begin position="29"/>
        <end position="46"/>
    </location>
</feature>
<dbReference type="GO" id="GO:0005576">
    <property type="term" value="C:extracellular region"/>
    <property type="evidence" value="ECO:0007669"/>
    <property type="project" value="UniProtKB-SubCell"/>
</dbReference>
<dbReference type="Pfam" id="PF01452">
    <property type="entry name" value="Rota_NSP4"/>
    <property type="match status" value="1"/>
</dbReference>
<dbReference type="GO" id="GO:0016032">
    <property type="term" value="P:viral process"/>
    <property type="evidence" value="ECO:0007669"/>
    <property type="project" value="UniProtKB-UniRule"/>
</dbReference>
<evidence type="ECO:0000256" key="1">
    <source>
        <dbReference type="ARBA" id="ARBA00022448"/>
    </source>
</evidence>
<evidence type="ECO:0000256" key="18">
    <source>
        <dbReference type="HAMAP-Rule" id="MF_04091"/>
    </source>
</evidence>
<keyword evidence="5 18" id="KW-0812">Transmembrane</keyword>
<evidence type="ECO:0000256" key="3">
    <source>
        <dbReference type="ARBA" id="ARBA00022581"/>
    </source>
</evidence>
<dbReference type="GO" id="GO:0044155">
    <property type="term" value="C:host caveola"/>
    <property type="evidence" value="ECO:0007669"/>
    <property type="project" value="UniProtKB-SubCell"/>
</dbReference>